<dbReference type="Pfam" id="PF01909">
    <property type="entry name" value="NTP_transf_2"/>
    <property type="match status" value="1"/>
</dbReference>
<organism evidence="2 3">
    <name type="scientific">Deefgea salmonis</name>
    <dbReference type="NCBI Taxonomy" id="2875502"/>
    <lineage>
        <taxon>Bacteria</taxon>
        <taxon>Pseudomonadati</taxon>
        <taxon>Pseudomonadota</taxon>
        <taxon>Betaproteobacteria</taxon>
        <taxon>Neisseriales</taxon>
        <taxon>Chitinibacteraceae</taxon>
        <taxon>Deefgea</taxon>
    </lineage>
</organism>
<comment type="caution">
    <text evidence="2">The sequence shown here is derived from an EMBL/GenBank/DDBJ whole genome shotgun (WGS) entry which is preliminary data.</text>
</comment>
<gene>
    <name evidence="2" type="ORF">LG219_07405</name>
</gene>
<keyword evidence="3" id="KW-1185">Reference proteome</keyword>
<evidence type="ECO:0000313" key="2">
    <source>
        <dbReference type="EMBL" id="MCB5196106.1"/>
    </source>
</evidence>
<dbReference type="SUPFAM" id="SSF81301">
    <property type="entry name" value="Nucleotidyltransferase"/>
    <property type="match status" value="1"/>
</dbReference>
<name>A0ABS8BK61_9NEIS</name>
<dbReference type="EMBL" id="JAJAWG010000003">
    <property type="protein sequence ID" value="MCB5196106.1"/>
    <property type="molecule type" value="Genomic_DNA"/>
</dbReference>
<feature type="domain" description="Polymerase nucleotidyl transferase" evidence="1">
    <location>
        <begin position="11"/>
        <end position="64"/>
    </location>
</feature>
<reference evidence="2 3" key="1">
    <citation type="submission" date="2021-10" db="EMBL/GenBank/DDBJ databases">
        <authorList>
            <person name="Chen M."/>
        </authorList>
    </citation>
    <scope>NUCLEOTIDE SEQUENCE [LARGE SCALE GENOMIC DNA]</scope>
    <source>
        <strain evidence="2 3">H3-26</strain>
    </source>
</reference>
<dbReference type="CDD" id="cd05403">
    <property type="entry name" value="NT_KNTase_like"/>
    <property type="match status" value="1"/>
</dbReference>
<protein>
    <submittedName>
        <fullName evidence="2">Nucleotidyltransferase domain-containing protein</fullName>
    </submittedName>
</protein>
<accession>A0ABS8BK61</accession>
<dbReference type="RefSeq" id="WP_226763880.1">
    <property type="nucleotide sequence ID" value="NZ_JAJAWG010000003.1"/>
</dbReference>
<evidence type="ECO:0000313" key="3">
    <source>
        <dbReference type="Proteomes" id="UP001198034"/>
    </source>
</evidence>
<dbReference type="Gene3D" id="3.30.460.10">
    <property type="entry name" value="Beta Polymerase, domain 2"/>
    <property type="match status" value="1"/>
</dbReference>
<proteinExistence type="predicted"/>
<dbReference type="InterPro" id="IPR043519">
    <property type="entry name" value="NT_sf"/>
</dbReference>
<dbReference type="InterPro" id="IPR002934">
    <property type="entry name" value="Polymerase_NTP_transf_dom"/>
</dbReference>
<evidence type="ECO:0000259" key="1">
    <source>
        <dbReference type="Pfam" id="PF01909"/>
    </source>
</evidence>
<sequence length="102" mass="11021">MRITAKQHSAIQKAAQQHFGPSATVWLFGSRVNDAAKGGDYDLLIEADLNAAQLIQAKLAFLVQLHSQPCLEDEKIDVVLSSPQLTQAPAIVAVAKREGMIL</sequence>
<dbReference type="Proteomes" id="UP001198034">
    <property type="component" value="Unassembled WGS sequence"/>
</dbReference>